<dbReference type="SUPFAM" id="SSF52540">
    <property type="entry name" value="P-loop containing nucleoside triphosphate hydrolases"/>
    <property type="match status" value="1"/>
</dbReference>
<gene>
    <name evidence="2" type="ORF">C1I98_26185</name>
</gene>
<dbReference type="Proteomes" id="UP000248544">
    <property type="component" value="Unassembled WGS sequence"/>
</dbReference>
<evidence type="ECO:0000313" key="3">
    <source>
        <dbReference type="Proteomes" id="UP000248544"/>
    </source>
</evidence>
<reference evidence="2 3" key="1">
    <citation type="submission" date="2018-01" db="EMBL/GenBank/DDBJ databases">
        <title>Draft genome sequence of Sphaerisporangium sp. 7K107.</title>
        <authorList>
            <person name="Sahin N."/>
            <person name="Saygin H."/>
            <person name="Ay H."/>
        </authorList>
    </citation>
    <scope>NUCLEOTIDE SEQUENCE [LARGE SCALE GENOMIC DNA]</scope>
    <source>
        <strain evidence="2 3">7K107</strain>
    </source>
</reference>
<name>A0A2W2G9C9_9ACTN</name>
<organism evidence="2 3">
    <name type="scientific">Spongiactinospora gelatinilytica</name>
    <dbReference type="NCBI Taxonomy" id="2666298"/>
    <lineage>
        <taxon>Bacteria</taxon>
        <taxon>Bacillati</taxon>
        <taxon>Actinomycetota</taxon>
        <taxon>Actinomycetes</taxon>
        <taxon>Streptosporangiales</taxon>
        <taxon>Streptosporangiaceae</taxon>
        <taxon>Spongiactinospora</taxon>
    </lineage>
</organism>
<feature type="non-terminal residue" evidence="2">
    <location>
        <position position="1"/>
    </location>
</feature>
<dbReference type="InterPro" id="IPR027417">
    <property type="entry name" value="P-loop_NTPase"/>
</dbReference>
<sequence length="525" mass="55878">KQTPRPAAEPITPMTLGEALAVFKKWLHIDDDAPVLVVAAAIVANDADGDPLWLLLVGPPSSGKTEVLQAVASLHYIYAAATVTEGALLSGVSNRDRDKDSTGGLLRQIGEYGIILCKDFTSVLSQNKDVSAAALAALREVYDGSWDRPVGAGGGRVLSWSGKCGLIGGVTPSIDRYNQVVGALGDRYILLRLPDVDPMSMAHSALGQGGNQKQMRAELAAAMTGLITGADLSKVTRPLDPEEARHLADLATFTARARTAVERDSYTREVVVLPQPEGTGRLVGQFRRLLGGLEAIGCDAQTAWGILHRVAIDCVPRLRVRVMEALLSAELHTIALGGEHDPDQLTTARTAEAVGVDRRTASRHLEDLRLLGLAELEIEEGQGEERSTYWHRASKWLRDHYPAEGGWDKKYHHGSEGQGIPHRNPRSEPGNASGTASNRTGPLPHDDPRGTATASPGTRPDTASDTASTSRSVQGDTRGHGYSPMGSRTSGHNLGPCLKCGAMCQRYGEGGNPICPTCRATTDAA</sequence>
<proteinExistence type="predicted"/>
<feature type="compositionally biased region" description="Polar residues" evidence="1">
    <location>
        <begin position="430"/>
        <end position="440"/>
    </location>
</feature>
<keyword evidence="3" id="KW-1185">Reference proteome</keyword>
<protein>
    <submittedName>
        <fullName evidence="2">Uncharacterized protein</fullName>
    </submittedName>
</protein>
<evidence type="ECO:0000256" key="1">
    <source>
        <dbReference type="SAM" id="MobiDB-lite"/>
    </source>
</evidence>
<comment type="caution">
    <text evidence="2">The sequence shown here is derived from an EMBL/GenBank/DDBJ whole genome shotgun (WGS) entry which is preliminary data.</text>
</comment>
<accession>A0A2W2G9C9</accession>
<feature type="compositionally biased region" description="Low complexity" evidence="1">
    <location>
        <begin position="458"/>
        <end position="472"/>
    </location>
</feature>
<evidence type="ECO:0000313" key="2">
    <source>
        <dbReference type="EMBL" id="PZG36825.1"/>
    </source>
</evidence>
<dbReference type="AlphaFoldDB" id="A0A2W2G9C9"/>
<feature type="region of interest" description="Disordered" evidence="1">
    <location>
        <begin position="408"/>
        <end position="491"/>
    </location>
</feature>
<dbReference type="EMBL" id="POUA01000247">
    <property type="protein sequence ID" value="PZG36825.1"/>
    <property type="molecule type" value="Genomic_DNA"/>
</dbReference>